<evidence type="ECO:0000313" key="6">
    <source>
        <dbReference type="EMBL" id="MEK8051848.1"/>
    </source>
</evidence>
<accession>A0ABU9CJ24</accession>
<keyword evidence="1" id="KW-1003">Cell membrane</keyword>
<evidence type="ECO:0000256" key="3">
    <source>
        <dbReference type="ARBA" id="ARBA00022692"/>
    </source>
</evidence>
<dbReference type="NCBIfam" id="TIGR04409">
    <property type="entry name" value="LptC_YrbK"/>
    <property type="match status" value="1"/>
</dbReference>
<dbReference type="Gene3D" id="2.60.450.10">
    <property type="entry name" value="Lipopolysaccharide (LPS) transport protein A like domain"/>
    <property type="match status" value="1"/>
</dbReference>
<dbReference type="Proteomes" id="UP001365405">
    <property type="component" value="Unassembled WGS sequence"/>
</dbReference>
<evidence type="ECO:0000256" key="2">
    <source>
        <dbReference type="ARBA" id="ARBA00022519"/>
    </source>
</evidence>
<dbReference type="InterPro" id="IPR010664">
    <property type="entry name" value="LipoPS_assembly_LptC-rel"/>
</dbReference>
<name>A0ABU9CJ24_9BURK</name>
<comment type="caution">
    <text evidence="6">The sequence shown here is derived from an EMBL/GenBank/DDBJ whole genome shotgun (WGS) entry which is preliminary data.</text>
</comment>
<dbReference type="InterPro" id="IPR026265">
    <property type="entry name" value="LptC"/>
</dbReference>
<dbReference type="InterPro" id="IPR052363">
    <property type="entry name" value="LPS_export_LptC"/>
</dbReference>
<proteinExistence type="predicted"/>
<evidence type="ECO:0000256" key="5">
    <source>
        <dbReference type="ARBA" id="ARBA00023136"/>
    </source>
</evidence>
<sequence length="242" mass="26589">MPGASPPELHLPDLPEVSVHLGSLRAPAGAPRPALSWDWRLRQLLSSYLPLLLMALLAVGTWWLVKHTPQPPGPQTQVPVRKEPDYTMSDFSVSRFAPDGRLVLRIDGTQLRHFPDTDRMEIEGVRIHAVGGDGRITEAQARRALANGDGSEVQLLGSAQVRSHLPDGDTLEVEGEFLHAFTRFERLRSHLPVRVRRSGSDVRAGGIDFDNLSQRLELAGPVRASLAARRVAPTPATKEARP</sequence>
<evidence type="ECO:0000313" key="7">
    <source>
        <dbReference type="Proteomes" id="UP001365405"/>
    </source>
</evidence>
<keyword evidence="3" id="KW-0812">Transmembrane</keyword>
<organism evidence="6 7">
    <name type="scientific">Pseudaquabacterium inlustre</name>
    <dbReference type="NCBI Taxonomy" id="2984192"/>
    <lineage>
        <taxon>Bacteria</taxon>
        <taxon>Pseudomonadati</taxon>
        <taxon>Pseudomonadota</taxon>
        <taxon>Betaproteobacteria</taxon>
        <taxon>Burkholderiales</taxon>
        <taxon>Sphaerotilaceae</taxon>
        <taxon>Pseudaquabacterium</taxon>
    </lineage>
</organism>
<dbReference type="PANTHER" id="PTHR37481">
    <property type="entry name" value="LIPOPOLYSACCHARIDE EXPORT SYSTEM PROTEIN LPTC"/>
    <property type="match status" value="1"/>
</dbReference>
<keyword evidence="7" id="KW-1185">Reference proteome</keyword>
<evidence type="ECO:0000256" key="1">
    <source>
        <dbReference type="ARBA" id="ARBA00022475"/>
    </source>
</evidence>
<keyword evidence="5" id="KW-0472">Membrane</keyword>
<keyword evidence="2" id="KW-0997">Cell inner membrane</keyword>
<keyword evidence="4" id="KW-1133">Transmembrane helix</keyword>
<dbReference type="PANTHER" id="PTHR37481:SF1">
    <property type="entry name" value="LIPOPOLYSACCHARIDE EXPORT SYSTEM PROTEIN LPTC"/>
    <property type="match status" value="1"/>
</dbReference>
<dbReference type="EMBL" id="JBBUTH010000008">
    <property type="protein sequence ID" value="MEK8051848.1"/>
    <property type="molecule type" value="Genomic_DNA"/>
</dbReference>
<protein>
    <submittedName>
        <fullName evidence="6">LPS export ABC transporter periplasmic protein LptC</fullName>
    </submittedName>
</protein>
<evidence type="ECO:0000256" key="4">
    <source>
        <dbReference type="ARBA" id="ARBA00022989"/>
    </source>
</evidence>
<reference evidence="6 7" key="1">
    <citation type="submission" date="2024-04" db="EMBL/GenBank/DDBJ databases">
        <title>Novel species of the genus Ideonella isolated from streams.</title>
        <authorList>
            <person name="Lu H."/>
        </authorList>
    </citation>
    <scope>NUCLEOTIDE SEQUENCE [LARGE SCALE GENOMIC DNA]</scope>
    <source>
        <strain evidence="6 7">DXS22W</strain>
    </source>
</reference>
<gene>
    <name evidence="6" type="primary">lptC</name>
    <name evidence="6" type="ORF">AACH10_16470</name>
</gene>
<dbReference type="RefSeq" id="WP_341411545.1">
    <property type="nucleotide sequence ID" value="NZ_JBBUTH010000008.1"/>
</dbReference>
<dbReference type="Pfam" id="PF06835">
    <property type="entry name" value="LptC"/>
    <property type="match status" value="1"/>
</dbReference>